<sequence length="395" mass="45397">MEKFPKMTMGELYDTDTVYTSRPSYVSNPWLETDEHQSNFLTGREMLISNLPMVVHEASVTDKLETLFKMIGRTIPENVYTFHDQQSYEALLKKLAYDDNRHIYFQYIHGEDIVTGDKYVIDKDIFSKLNNKSKIPEWTNGKYLPKRQVVPIDQFEAAIQQWELPFVIKPGDEHPTAGGYGVMICYTPEDVEKAKARIQGAKDETEMIIIEERIEAVDNYCVQFALHPERGIVYLGTAKQLTNEYGFYNGNTNAKDVPEYVIEAGRELMQVGVDNGFVGVAGFDLLVDAKGDVYAIDLNYRQNGSTSMLLLSPVLKGKHHKFYSYFANGDNTRFFNTIVEFVERGVLYPLSYYDGDWYQDKHINSRFGGIWHADSLEDIEQLEREFEAKAGLEPH</sequence>
<dbReference type="InterPro" id="IPR011761">
    <property type="entry name" value="ATP-grasp"/>
</dbReference>
<dbReference type="EMBL" id="JABANU010000035">
    <property type="protein sequence ID" value="MBI5975949.1"/>
    <property type="molecule type" value="Genomic_DNA"/>
</dbReference>
<organism evidence="3 4">
    <name type="scientific">Staphylococcus canis</name>
    <dbReference type="NCBI Taxonomy" id="2724942"/>
    <lineage>
        <taxon>Bacteria</taxon>
        <taxon>Bacillati</taxon>
        <taxon>Bacillota</taxon>
        <taxon>Bacilli</taxon>
        <taxon>Bacillales</taxon>
        <taxon>Staphylococcaceae</taxon>
        <taxon>Staphylococcus</taxon>
    </lineage>
</organism>
<gene>
    <name evidence="3" type="ORF">HHH54_10285</name>
</gene>
<dbReference type="Gene3D" id="3.30.1490.20">
    <property type="entry name" value="ATP-grasp fold, A domain"/>
    <property type="match status" value="1"/>
</dbReference>
<evidence type="ECO:0000313" key="4">
    <source>
        <dbReference type="Proteomes" id="UP000751852"/>
    </source>
</evidence>
<dbReference type="SUPFAM" id="SSF56059">
    <property type="entry name" value="Glutathione synthetase ATP-binding domain-like"/>
    <property type="match status" value="1"/>
</dbReference>
<name>A0ABS0TDV4_9STAP</name>
<dbReference type="InterPro" id="IPR013815">
    <property type="entry name" value="ATP_grasp_subdomain_1"/>
</dbReference>
<reference evidence="3 4" key="1">
    <citation type="submission" date="2020-04" db="EMBL/GenBank/DDBJ databases">
        <title>Staphylococcus species from domestic dog.</title>
        <authorList>
            <person name="Paterson G.K."/>
        </authorList>
    </citation>
    <scope>NUCLEOTIDE SEQUENCE [LARGE SCALE GENOMIC DNA]</scope>
    <source>
        <strain evidence="3 4">H16/1A</strain>
    </source>
</reference>
<evidence type="ECO:0000256" key="1">
    <source>
        <dbReference type="PROSITE-ProRule" id="PRU00409"/>
    </source>
</evidence>
<dbReference type="PROSITE" id="PS50975">
    <property type="entry name" value="ATP_GRASP"/>
    <property type="match status" value="1"/>
</dbReference>
<comment type="caution">
    <text evidence="3">The sequence shown here is derived from an EMBL/GenBank/DDBJ whole genome shotgun (WGS) entry which is preliminary data.</text>
</comment>
<protein>
    <submittedName>
        <fullName evidence="3">ATP-grasp domain-containing protein</fullName>
    </submittedName>
</protein>
<evidence type="ECO:0000259" key="2">
    <source>
        <dbReference type="PROSITE" id="PS50975"/>
    </source>
</evidence>
<keyword evidence="4" id="KW-1185">Reference proteome</keyword>
<dbReference type="PANTHER" id="PTHR37018:SF1">
    <property type="entry name" value="CULTURE SPECIFIC PROTEIN, PUTATIVE (AFU_ORTHOLOGUE AFUA_2G00130)-RELATED"/>
    <property type="match status" value="1"/>
</dbReference>
<dbReference type="Proteomes" id="UP000751852">
    <property type="component" value="Unassembled WGS sequence"/>
</dbReference>
<feature type="domain" description="ATP-grasp" evidence="2">
    <location>
        <begin position="127"/>
        <end position="343"/>
    </location>
</feature>
<dbReference type="InterPro" id="IPR053269">
    <property type="entry name" value="Asp-Met_ligase"/>
</dbReference>
<dbReference type="RefSeq" id="WP_198618720.1">
    <property type="nucleotide sequence ID" value="NZ_JABANU010000035.1"/>
</dbReference>
<keyword evidence="1" id="KW-0547">Nucleotide-binding</keyword>
<proteinExistence type="predicted"/>
<dbReference type="PANTHER" id="PTHR37018">
    <property type="entry name" value="CULTURE SPECIFIC PROTEIN, PUTATIVE (AFU_ORTHOLOGUE AFUA_2G00130)-RELATED"/>
    <property type="match status" value="1"/>
</dbReference>
<keyword evidence="1" id="KW-0067">ATP-binding</keyword>
<evidence type="ECO:0000313" key="3">
    <source>
        <dbReference type="EMBL" id="MBI5975949.1"/>
    </source>
</evidence>
<accession>A0ABS0TDV4</accession>